<dbReference type="InterPro" id="IPR000917">
    <property type="entry name" value="Sulfatase_N"/>
</dbReference>
<accession>E0U548</accession>
<dbReference type="Pfam" id="PF00884">
    <property type="entry name" value="Sulfatase"/>
    <property type="match status" value="1"/>
</dbReference>
<proteinExistence type="inferred from homology"/>
<dbReference type="RefSeq" id="WP_013320437.1">
    <property type="nucleotide sequence ID" value="NC_014501.1"/>
</dbReference>
<comment type="similarity">
    <text evidence="1">Belongs to the sulfatase family.</text>
</comment>
<dbReference type="HOGENOM" id="CLU_2552580_0_0_3"/>
<organism evidence="3 4">
    <name type="scientific">Gloeothece verrucosa (strain PCC 7822)</name>
    <name type="common">Cyanothece sp. (strain PCC 7822)</name>
    <dbReference type="NCBI Taxonomy" id="497965"/>
    <lineage>
        <taxon>Bacteria</taxon>
        <taxon>Bacillati</taxon>
        <taxon>Cyanobacteriota</taxon>
        <taxon>Cyanophyceae</taxon>
        <taxon>Oscillatoriophycideae</taxon>
        <taxon>Chroococcales</taxon>
        <taxon>Aphanothecaceae</taxon>
        <taxon>Gloeothece</taxon>
        <taxon>Gloeothece verrucosa</taxon>
    </lineage>
</organism>
<dbReference type="InterPro" id="IPR050738">
    <property type="entry name" value="Sulfatase"/>
</dbReference>
<dbReference type="Proteomes" id="UP000008206">
    <property type="component" value="Chromosome"/>
</dbReference>
<sequence>MSRYLREYKPKTTFPGVIGRTVDQSSPAWPKPLPAKEGTPNVLFSVLDDTGFGQFGCYGSPIQTPNLDALAANGLRYNIAAD</sequence>
<dbReference type="EMBL" id="CP002198">
    <property type="protein sequence ID" value="ADN12327.1"/>
    <property type="molecule type" value="Genomic_DNA"/>
</dbReference>
<name>E0U548_GLOV7</name>
<dbReference type="PANTHER" id="PTHR42693:SF43">
    <property type="entry name" value="BLL2667 PROTEIN"/>
    <property type="match status" value="1"/>
</dbReference>
<feature type="domain" description="Sulfatase N-terminal" evidence="2">
    <location>
        <begin position="40"/>
        <end position="78"/>
    </location>
</feature>
<keyword evidence="4" id="KW-1185">Reference proteome</keyword>
<dbReference type="InterPro" id="IPR017850">
    <property type="entry name" value="Alkaline_phosphatase_core_sf"/>
</dbReference>
<dbReference type="SUPFAM" id="SSF53649">
    <property type="entry name" value="Alkaline phosphatase-like"/>
    <property type="match status" value="1"/>
</dbReference>
<gene>
    <name evidence="3" type="ordered locus">Cyan7822_0281</name>
</gene>
<evidence type="ECO:0000313" key="3">
    <source>
        <dbReference type="EMBL" id="ADN12327.1"/>
    </source>
</evidence>
<dbReference type="Gene3D" id="3.40.720.10">
    <property type="entry name" value="Alkaline Phosphatase, subunit A"/>
    <property type="match status" value="1"/>
</dbReference>
<evidence type="ECO:0000259" key="2">
    <source>
        <dbReference type="Pfam" id="PF00884"/>
    </source>
</evidence>
<evidence type="ECO:0000313" key="4">
    <source>
        <dbReference type="Proteomes" id="UP000008206"/>
    </source>
</evidence>
<dbReference type="KEGG" id="cyj:Cyan7822_0281"/>
<reference evidence="4" key="1">
    <citation type="journal article" date="2011" name="MBio">
        <title>Novel metabolic attributes of the genus Cyanothece, comprising a group of unicellular nitrogen-fixing Cyanobacteria.</title>
        <authorList>
            <person name="Bandyopadhyay A."/>
            <person name="Elvitigala T."/>
            <person name="Welsh E."/>
            <person name="Stockel J."/>
            <person name="Liberton M."/>
            <person name="Min H."/>
            <person name="Sherman L.A."/>
            <person name="Pakrasi H.B."/>
        </authorList>
    </citation>
    <scope>NUCLEOTIDE SEQUENCE [LARGE SCALE GENOMIC DNA]</scope>
    <source>
        <strain evidence="4">PCC 7822</strain>
    </source>
</reference>
<dbReference type="eggNOG" id="COG3119">
    <property type="taxonomic scope" value="Bacteria"/>
</dbReference>
<dbReference type="STRING" id="497965.Cyan7822_0281"/>
<evidence type="ECO:0000256" key="1">
    <source>
        <dbReference type="ARBA" id="ARBA00008779"/>
    </source>
</evidence>
<dbReference type="PANTHER" id="PTHR42693">
    <property type="entry name" value="ARYLSULFATASE FAMILY MEMBER"/>
    <property type="match status" value="1"/>
</dbReference>
<dbReference type="AlphaFoldDB" id="E0U548"/>
<protein>
    <submittedName>
        <fullName evidence="3">Sulfatase</fullName>
    </submittedName>
</protein>